<organism evidence="1 2">
    <name type="scientific">Gelidibacter algens</name>
    <dbReference type="NCBI Taxonomy" id="49280"/>
    <lineage>
        <taxon>Bacteria</taxon>
        <taxon>Pseudomonadati</taxon>
        <taxon>Bacteroidota</taxon>
        <taxon>Flavobacteriia</taxon>
        <taxon>Flavobacteriales</taxon>
        <taxon>Flavobacteriaceae</taxon>
        <taxon>Gelidibacter</taxon>
    </lineage>
</organism>
<dbReference type="RefSeq" id="WP_066434072.1">
    <property type="nucleotide sequence ID" value="NZ_LZRN01000018.1"/>
</dbReference>
<evidence type="ECO:0008006" key="3">
    <source>
        <dbReference type="Google" id="ProtNLM"/>
    </source>
</evidence>
<name>A0A1A7R3P1_9FLAO</name>
<dbReference type="Proteomes" id="UP000248987">
    <property type="component" value="Unassembled WGS sequence"/>
</dbReference>
<accession>A0A1A7R3P1</accession>
<reference evidence="1 2" key="1">
    <citation type="submission" date="2018-06" db="EMBL/GenBank/DDBJ databases">
        <title>Genomic Encyclopedia of Archaeal and Bacterial Type Strains, Phase II (KMG-II): from individual species to whole genera.</title>
        <authorList>
            <person name="Goeker M."/>
        </authorList>
    </citation>
    <scope>NUCLEOTIDE SEQUENCE [LARGE SCALE GENOMIC DNA]</scope>
    <source>
        <strain evidence="1 2">DSM 12408</strain>
    </source>
</reference>
<dbReference type="OrthoDB" id="979732at2"/>
<sequence length="136" mass="15656">MKTKKQMTLKFYQNLGKLFYAIAAADHKVLEAEISKLKEVVKKEWLAIDDLQDQFGTDAAYQIEVVFDQLYSDGKLNVKTCYDDFVTYKNDQKHLFTKQVKQLILKTANAIAESFSGKNKSELILLAKLNIELNKE</sequence>
<evidence type="ECO:0000313" key="2">
    <source>
        <dbReference type="Proteomes" id="UP000248987"/>
    </source>
</evidence>
<keyword evidence="2" id="KW-1185">Reference proteome</keyword>
<protein>
    <recommendedName>
        <fullName evidence="3">Tellurite resistance protein TerB</fullName>
    </recommendedName>
</protein>
<gene>
    <name evidence="1" type="ORF">LX77_01709</name>
</gene>
<proteinExistence type="predicted"/>
<evidence type="ECO:0000313" key="1">
    <source>
        <dbReference type="EMBL" id="RAJ24713.1"/>
    </source>
</evidence>
<comment type="caution">
    <text evidence="1">The sequence shown here is derived from an EMBL/GenBank/DDBJ whole genome shotgun (WGS) entry which is preliminary data.</text>
</comment>
<dbReference type="EMBL" id="QLLQ01000005">
    <property type="protein sequence ID" value="RAJ24713.1"/>
    <property type="molecule type" value="Genomic_DNA"/>
</dbReference>
<dbReference type="STRING" id="49280.A9996_10070"/>
<dbReference type="AlphaFoldDB" id="A0A1A7R3P1"/>